<dbReference type="SUPFAM" id="SSF88723">
    <property type="entry name" value="PIN domain-like"/>
    <property type="match status" value="1"/>
</dbReference>
<feature type="domain" description="PIN" evidence="1">
    <location>
        <begin position="6"/>
        <end position="125"/>
    </location>
</feature>
<name>A0A8E7AUE9_9EURY</name>
<proteinExistence type="predicted"/>
<dbReference type="RefSeq" id="WP_214418562.1">
    <property type="nucleotide sequence ID" value="NZ_CP075546.1"/>
</dbReference>
<organism evidence="2 3">
    <name type="scientific">Methanospirillum purgamenti</name>
    <dbReference type="NCBI Taxonomy" id="2834276"/>
    <lineage>
        <taxon>Archaea</taxon>
        <taxon>Methanobacteriati</taxon>
        <taxon>Methanobacteriota</taxon>
        <taxon>Stenosarchaea group</taxon>
        <taxon>Methanomicrobia</taxon>
        <taxon>Methanomicrobiales</taxon>
        <taxon>Methanospirillaceae</taxon>
        <taxon>Methanospirillum</taxon>
    </lineage>
</organism>
<sequence>MVKSAFLDTCIFFECALNSKNQTILNHAANINFPLVTSITVMGEAIDQMRKQSDRSHLISSLVRSFDEWNITSLYPDPVVAEICYRLTTEGVDYRVENTDRVHLGYALAYGCDLFITSDKNLIKYRVPKNLEDAGFVKPNTITLEEFKEYLN</sequence>
<dbReference type="Proteomes" id="UP000680656">
    <property type="component" value="Chromosome"/>
</dbReference>
<dbReference type="InterPro" id="IPR029060">
    <property type="entry name" value="PIN-like_dom_sf"/>
</dbReference>
<dbReference type="Gene3D" id="3.40.50.1010">
    <property type="entry name" value="5'-nuclease"/>
    <property type="match status" value="1"/>
</dbReference>
<dbReference type="EMBL" id="CP075546">
    <property type="protein sequence ID" value="QVV87742.1"/>
    <property type="molecule type" value="Genomic_DNA"/>
</dbReference>
<keyword evidence="3" id="KW-1185">Reference proteome</keyword>
<accession>A0A8E7AUE9</accession>
<dbReference type="Pfam" id="PF01850">
    <property type="entry name" value="PIN"/>
    <property type="match status" value="1"/>
</dbReference>
<dbReference type="KEGG" id="mrtj:KHC33_10280"/>
<evidence type="ECO:0000313" key="3">
    <source>
        <dbReference type="Proteomes" id="UP000680656"/>
    </source>
</evidence>
<dbReference type="GeneID" id="65097574"/>
<dbReference type="CDD" id="cd09854">
    <property type="entry name" value="PIN_VapC-like"/>
    <property type="match status" value="1"/>
</dbReference>
<evidence type="ECO:0000259" key="1">
    <source>
        <dbReference type="Pfam" id="PF01850"/>
    </source>
</evidence>
<dbReference type="AlphaFoldDB" id="A0A8E7AUE9"/>
<evidence type="ECO:0000313" key="2">
    <source>
        <dbReference type="EMBL" id="QVV87742.1"/>
    </source>
</evidence>
<gene>
    <name evidence="2" type="ORF">KHC33_10280</name>
</gene>
<dbReference type="InterPro" id="IPR002716">
    <property type="entry name" value="PIN_dom"/>
</dbReference>
<protein>
    <submittedName>
        <fullName evidence="2">Type II toxin-antitoxin system VapC family toxin</fullName>
    </submittedName>
</protein>
<reference evidence="2 3" key="1">
    <citation type="submission" date="2021-05" db="EMBL/GenBank/DDBJ databases">
        <title>A novel Methanospirillum isolate from a pyrite-forming mixed culture.</title>
        <authorList>
            <person name="Bunk B."/>
            <person name="Sproer C."/>
            <person name="Spring S."/>
            <person name="Pester M."/>
        </authorList>
    </citation>
    <scope>NUCLEOTIDE SEQUENCE [LARGE SCALE GENOMIC DNA]</scope>
    <source>
        <strain evidence="2 3">J.3.6.1-F.2.7.3</strain>
    </source>
</reference>